<name>A0ABR4AJN0_9LECA</name>
<evidence type="ECO:0000259" key="2">
    <source>
        <dbReference type="PROSITE" id="PS50097"/>
    </source>
</evidence>
<dbReference type="Gene3D" id="3.30.710.10">
    <property type="entry name" value="Potassium Channel Kv1.1, Chain A"/>
    <property type="match status" value="1"/>
</dbReference>
<feature type="region of interest" description="Disordered" evidence="1">
    <location>
        <begin position="209"/>
        <end position="234"/>
    </location>
</feature>
<feature type="region of interest" description="Disordered" evidence="1">
    <location>
        <begin position="285"/>
        <end position="338"/>
    </location>
</feature>
<dbReference type="PROSITE" id="PS50097">
    <property type="entry name" value="BTB"/>
    <property type="match status" value="1"/>
</dbReference>
<organism evidence="3 4">
    <name type="scientific">Stereocaulon virgatum</name>
    <dbReference type="NCBI Taxonomy" id="373712"/>
    <lineage>
        <taxon>Eukaryota</taxon>
        <taxon>Fungi</taxon>
        <taxon>Dikarya</taxon>
        <taxon>Ascomycota</taxon>
        <taxon>Pezizomycotina</taxon>
        <taxon>Lecanoromycetes</taxon>
        <taxon>OSLEUM clade</taxon>
        <taxon>Lecanoromycetidae</taxon>
        <taxon>Lecanorales</taxon>
        <taxon>Lecanorineae</taxon>
        <taxon>Stereocaulaceae</taxon>
        <taxon>Stereocaulon</taxon>
    </lineage>
</organism>
<comment type="caution">
    <text evidence="3">The sequence shown here is derived from an EMBL/GenBank/DDBJ whole genome shotgun (WGS) entry which is preliminary data.</text>
</comment>
<keyword evidence="4" id="KW-1185">Reference proteome</keyword>
<dbReference type="EMBL" id="JBEFKJ010000008">
    <property type="protein sequence ID" value="KAL2045016.1"/>
    <property type="molecule type" value="Genomic_DNA"/>
</dbReference>
<dbReference type="SMART" id="SM00225">
    <property type="entry name" value="BTB"/>
    <property type="match status" value="1"/>
</dbReference>
<dbReference type="Pfam" id="PF00651">
    <property type="entry name" value="BTB"/>
    <property type="match status" value="1"/>
</dbReference>
<evidence type="ECO:0000313" key="4">
    <source>
        <dbReference type="Proteomes" id="UP001590950"/>
    </source>
</evidence>
<dbReference type="InterPro" id="IPR011333">
    <property type="entry name" value="SKP1/BTB/POZ_sf"/>
</dbReference>
<dbReference type="Proteomes" id="UP001590950">
    <property type="component" value="Unassembled WGS sequence"/>
</dbReference>
<dbReference type="InterPro" id="IPR000210">
    <property type="entry name" value="BTB/POZ_dom"/>
</dbReference>
<dbReference type="PANTHER" id="PTHR47843">
    <property type="entry name" value="BTB DOMAIN-CONTAINING PROTEIN-RELATED"/>
    <property type="match status" value="1"/>
</dbReference>
<gene>
    <name evidence="3" type="ORF">N7G274_002791</name>
</gene>
<protein>
    <recommendedName>
        <fullName evidence="2">BTB domain-containing protein</fullName>
    </recommendedName>
</protein>
<evidence type="ECO:0000256" key="1">
    <source>
        <dbReference type="SAM" id="MobiDB-lite"/>
    </source>
</evidence>
<evidence type="ECO:0000313" key="3">
    <source>
        <dbReference type="EMBL" id="KAL2045016.1"/>
    </source>
</evidence>
<feature type="domain" description="BTB" evidence="2">
    <location>
        <begin position="27"/>
        <end position="98"/>
    </location>
</feature>
<dbReference type="PANTHER" id="PTHR47843:SF2">
    <property type="entry name" value="BTB DOMAIN-CONTAINING PROTEIN"/>
    <property type="match status" value="1"/>
</dbReference>
<accession>A0ABR4AJN0</accession>
<feature type="compositionally biased region" description="Basic and acidic residues" evidence="1">
    <location>
        <begin position="218"/>
        <end position="234"/>
    </location>
</feature>
<feature type="compositionally biased region" description="Low complexity" evidence="1">
    <location>
        <begin position="322"/>
        <end position="338"/>
    </location>
</feature>
<sequence length="338" mass="37595">MASSDSEPAGYEGIKNVDTLELLKNATNITVRVGTGDPSDIWLLPKALLTHCSPFFAAALDGNFAESTSNTVLLPDDSPDVFETFVQWMYTGEIHLNIHIDDAYEDWNGFLVDSWILGDKLGCQDLQDAAMKQLLKYHDERAIEPSTVRAAYEGSPSGSKLRVWAIDQLLYDIRAAKHDLFKKVELWTSEVDLIEGFGQDFFRLSLDRGNSKAQDPSENGHRYMEDRSHKDDDKFCDNTVKSPTSTAKNYAANVIIPPPPFSIMAYTAKYFPPLSTVHYANSKKQVFPPSKQPSEPEPAPKNLGSYHKPSSRLLRSHHSSKAALNASTHLAAASFEDP</sequence>
<dbReference type="CDD" id="cd18186">
    <property type="entry name" value="BTB_POZ_ZBTB_KLHL-like"/>
    <property type="match status" value="1"/>
</dbReference>
<reference evidence="3 4" key="1">
    <citation type="submission" date="2024-09" db="EMBL/GenBank/DDBJ databases">
        <title>Rethinking Asexuality: The Enigmatic Case of Functional Sexual Genes in Lepraria (Stereocaulaceae).</title>
        <authorList>
            <person name="Doellman M."/>
            <person name="Sun Y."/>
            <person name="Barcenas-Pena A."/>
            <person name="Lumbsch H.T."/>
            <person name="Grewe F."/>
        </authorList>
    </citation>
    <scope>NUCLEOTIDE SEQUENCE [LARGE SCALE GENOMIC DNA]</scope>
    <source>
        <strain evidence="3 4">Mercado 3170</strain>
    </source>
</reference>
<dbReference type="SUPFAM" id="SSF54695">
    <property type="entry name" value="POZ domain"/>
    <property type="match status" value="1"/>
</dbReference>
<proteinExistence type="predicted"/>